<proteinExistence type="inferred from homology"/>
<accession>A0A8J6IRL9</accession>
<evidence type="ECO:0000256" key="8">
    <source>
        <dbReference type="SAM" id="Phobius"/>
    </source>
</evidence>
<evidence type="ECO:0000256" key="3">
    <source>
        <dbReference type="ARBA" id="ARBA00022448"/>
    </source>
</evidence>
<dbReference type="PANTHER" id="PTHR34702">
    <property type="entry name" value="NA(+)/H(+) ANTIPORTER SUBUNIT F1"/>
    <property type="match status" value="1"/>
</dbReference>
<dbReference type="InterPro" id="IPR007208">
    <property type="entry name" value="MrpF/PhaF-like"/>
</dbReference>
<dbReference type="PANTHER" id="PTHR34702:SF1">
    <property type="entry name" value="NA(+)_H(+) ANTIPORTER SUBUNIT F"/>
    <property type="match status" value="1"/>
</dbReference>
<dbReference type="EMBL" id="JACNEP010000004">
    <property type="protein sequence ID" value="MBC3765511.1"/>
    <property type="molecule type" value="Genomic_DNA"/>
</dbReference>
<feature type="transmembrane region" description="Helical" evidence="8">
    <location>
        <begin position="30"/>
        <end position="52"/>
    </location>
</feature>
<reference evidence="9" key="1">
    <citation type="journal article" date="2018" name="Int. J. Syst. Evol. Microbiol.">
        <title>Neptunicella marina gen. nov., sp. nov., isolated from surface seawater.</title>
        <authorList>
            <person name="Liu X."/>
            <person name="Lai Q."/>
            <person name="Du Y."/>
            <person name="Zhang X."/>
            <person name="Liu Z."/>
            <person name="Sun F."/>
            <person name="Shao Z."/>
        </authorList>
    </citation>
    <scope>NUCLEOTIDE SEQUENCE</scope>
    <source>
        <strain evidence="9">S27-2</strain>
    </source>
</reference>
<evidence type="ECO:0000256" key="6">
    <source>
        <dbReference type="ARBA" id="ARBA00022989"/>
    </source>
</evidence>
<feature type="transmembrane region" description="Helical" evidence="8">
    <location>
        <begin position="59"/>
        <end position="78"/>
    </location>
</feature>
<keyword evidence="4" id="KW-1003">Cell membrane</keyword>
<evidence type="ECO:0000256" key="4">
    <source>
        <dbReference type="ARBA" id="ARBA00022475"/>
    </source>
</evidence>
<keyword evidence="5 8" id="KW-0812">Transmembrane</keyword>
<dbReference type="Pfam" id="PF04066">
    <property type="entry name" value="MrpF_PhaF"/>
    <property type="match status" value="1"/>
</dbReference>
<evidence type="ECO:0000313" key="10">
    <source>
        <dbReference type="Proteomes" id="UP000601768"/>
    </source>
</evidence>
<dbReference type="GO" id="GO:0005886">
    <property type="term" value="C:plasma membrane"/>
    <property type="evidence" value="ECO:0007669"/>
    <property type="project" value="UniProtKB-SubCell"/>
</dbReference>
<organism evidence="9 10">
    <name type="scientific">Neptunicella marina</name>
    <dbReference type="NCBI Taxonomy" id="2125989"/>
    <lineage>
        <taxon>Bacteria</taxon>
        <taxon>Pseudomonadati</taxon>
        <taxon>Pseudomonadota</taxon>
        <taxon>Gammaproteobacteria</taxon>
        <taxon>Alteromonadales</taxon>
        <taxon>Alteromonadaceae</taxon>
        <taxon>Neptunicella</taxon>
    </lineage>
</organism>
<evidence type="ECO:0000256" key="1">
    <source>
        <dbReference type="ARBA" id="ARBA00004651"/>
    </source>
</evidence>
<evidence type="ECO:0000256" key="5">
    <source>
        <dbReference type="ARBA" id="ARBA00022692"/>
    </source>
</evidence>
<keyword evidence="6 8" id="KW-1133">Transmembrane helix</keyword>
<comment type="similarity">
    <text evidence="2">Belongs to the CPA3 antiporters (TC 2.A.63) subunit F family.</text>
</comment>
<keyword evidence="3" id="KW-0813">Transport</keyword>
<evidence type="ECO:0000256" key="2">
    <source>
        <dbReference type="ARBA" id="ARBA00009212"/>
    </source>
</evidence>
<comment type="subcellular location">
    <subcellularLocation>
        <location evidence="1">Cell membrane</location>
        <topology evidence="1">Multi-pass membrane protein</topology>
    </subcellularLocation>
</comment>
<reference evidence="9" key="2">
    <citation type="submission" date="2020-08" db="EMBL/GenBank/DDBJ databases">
        <authorList>
            <person name="Lai Q."/>
        </authorList>
    </citation>
    <scope>NUCLEOTIDE SEQUENCE</scope>
    <source>
        <strain evidence="9">S27-2</strain>
    </source>
</reference>
<protein>
    <submittedName>
        <fullName evidence="9">pH regulation protein F</fullName>
    </submittedName>
</protein>
<dbReference type="AlphaFoldDB" id="A0A8J6IRL9"/>
<dbReference type="GO" id="GO:0015385">
    <property type="term" value="F:sodium:proton antiporter activity"/>
    <property type="evidence" value="ECO:0007669"/>
    <property type="project" value="TreeGrafter"/>
</dbReference>
<name>A0A8J6IRL9_9ALTE</name>
<keyword evidence="7 8" id="KW-0472">Membrane</keyword>
<keyword evidence="10" id="KW-1185">Reference proteome</keyword>
<evidence type="ECO:0000256" key="7">
    <source>
        <dbReference type="ARBA" id="ARBA00023136"/>
    </source>
</evidence>
<dbReference type="RefSeq" id="WP_186505986.1">
    <property type="nucleotide sequence ID" value="NZ_JACNEP010000004.1"/>
</dbReference>
<evidence type="ECO:0000313" key="9">
    <source>
        <dbReference type="EMBL" id="MBC3765511.1"/>
    </source>
</evidence>
<gene>
    <name evidence="9" type="ORF">H8B19_06460</name>
</gene>
<sequence length="90" mass="9955">MLTVITVTLLLVMVLALIRAFKGPSVFDRVLAANVFGTKTVLLIAVMGFLFGRPEFLDIAMIYALINFISVIGILRYFEFTHGGKAEDET</sequence>
<comment type="caution">
    <text evidence="9">The sequence shown here is derived from an EMBL/GenBank/DDBJ whole genome shotgun (WGS) entry which is preliminary data.</text>
</comment>
<dbReference type="Proteomes" id="UP000601768">
    <property type="component" value="Unassembled WGS sequence"/>
</dbReference>